<dbReference type="Pfam" id="PF07976">
    <property type="entry name" value="Phe_hydrox_dim"/>
    <property type="match status" value="1"/>
</dbReference>
<keyword evidence="4" id="KW-0274">FAD</keyword>
<dbReference type="Gene3D" id="3.50.50.60">
    <property type="entry name" value="FAD/NAD(P)-binding domain"/>
    <property type="match status" value="1"/>
</dbReference>
<organism evidence="9 10">
    <name type="scientific">Corynebacterium bovis</name>
    <dbReference type="NCBI Taxonomy" id="36808"/>
    <lineage>
        <taxon>Bacteria</taxon>
        <taxon>Bacillati</taxon>
        <taxon>Actinomycetota</taxon>
        <taxon>Actinomycetes</taxon>
        <taxon>Mycobacteriales</taxon>
        <taxon>Corynebacteriaceae</taxon>
        <taxon>Corynebacterium</taxon>
    </lineage>
</organism>
<dbReference type="AlphaFoldDB" id="A0A3R8VYM3"/>
<dbReference type="EMBL" id="PQNQ01000001">
    <property type="protein sequence ID" value="RRQ05650.1"/>
    <property type="molecule type" value="Genomic_DNA"/>
</dbReference>
<dbReference type="GO" id="GO:0018662">
    <property type="term" value="F:phenol 2-monooxygenase activity"/>
    <property type="evidence" value="ECO:0007669"/>
    <property type="project" value="UniProtKB-EC"/>
</dbReference>
<dbReference type="Gene3D" id="3.40.30.20">
    <property type="match status" value="1"/>
</dbReference>
<evidence type="ECO:0000256" key="4">
    <source>
        <dbReference type="ARBA" id="ARBA00022827"/>
    </source>
</evidence>
<reference evidence="9 10" key="1">
    <citation type="submission" date="2018-01" db="EMBL/GenBank/DDBJ databases">
        <title>Twenty Corynebacterium bovis Genomes.</title>
        <authorList>
            <person name="Gulvik C.A."/>
        </authorList>
    </citation>
    <scope>NUCLEOTIDE SEQUENCE [LARGE SCALE GENOMIC DNA]</scope>
    <source>
        <strain evidence="9 10">16-2004</strain>
    </source>
</reference>
<dbReference type="Pfam" id="PF01494">
    <property type="entry name" value="FAD_binding_3"/>
    <property type="match status" value="1"/>
</dbReference>
<gene>
    <name evidence="9" type="ORF">CXF42_00540</name>
</gene>
<feature type="region of interest" description="Disordered" evidence="6">
    <location>
        <begin position="1"/>
        <end position="25"/>
    </location>
</feature>
<dbReference type="RefSeq" id="WP_125174281.1">
    <property type="nucleotide sequence ID" value="NZ_JBHYBM010000169.1"/>
</dbReference>
<dbReference type="InterPro" id="IPR036249">
    <property type="entry name" value="Thioredoxin-like_sf"/>
</dbReference>
<evidence type="ECO:0000256" key="2">
    <source>
        <dbReference type="ARBA" id="ARBA00007801"/>
    </source>
</evidence>
<dbReference type="SUPFAM" id="SSF54373">
    <property type="entry name" value="FAD-linked reductases, C-terminal domain"/>
    <property type="match status" value="1"/>
</dbReference>
<proteinExistence type="inferred from homology"/>
<dbReference type="InterPro" id="IPR050641">
    <property type="entry name" value="RIFMO-like"/>
</dbReference>
<dbReference type="Proteomes" id="UP000278422">
    <property type="component" value="Unassembled WGS sequence"/>
</dbReference>
<dbReference type="SUPFAM" id="SSF52833">
    <property type="entry name" value="Thioredoxin-like"/>
    <property type="match status" value="1"/>
</dbReference>
<dbReference type="GO" id="GO:0071949">
    <property type="term" value="F:FAD binding"/>
    <property type="evidence" value="ECO:0007669"/>
    <property type="project" value="InterPro"/>
</dbReference>
<evidence type="ECO:0000313" key="9">
    <source>
        <dbReference type="EMBL" id="RRQ05650.1"/>
    </source>
</evidence>
<evidence type="ECO:0000313" key="10">
    <source>
        <dbReference type="Proteomes" id="UP000278422"/>
    </source>
</evidence>
<evidence type="ECO:0000259" key="8">
    <source>
        <dbReference type="Pfam" id="PF07976"/>
    </source>
</evidence>
<comment type="similarity">
    <text evidence="2">Belongs to the PheA/TfdB FAD monooxygenase family.</text>
</comment>
<dbReference type="InterPro" id="IPR036188">
    <property type="entry name" value="FAD/NAD-bd_sf"/>
</dbReference>
<dbReference type="PANTHER" id="PTHR43004">
    <property type="entry name" value="TRK SYSTEM POTASSIUM UPTAKE PROTEIN"/>
    <property type="match status" value="1"/>
</dbReference>
<dbReference type="PANTHER" id="PTHR43004:SF19">
    <property type="entry name" value="BINDING MONOOXYGENASE, PUTATIVE (JCVI)-RELATED"/>
    <property type="match status" value="1"/>
</dbReference>
<evidence type="ECO:0000256" key="5">
    <source>
        <dbReference type="ARBA" id="ARBA00023002"/>
    </source>
</evidence>
<keyword evidence="10" id="KW-1185">Reference proteome</keyword>
<keyword evidence="9" id="KW-0503">Monooxygenase</keyword>
<dbReference type="InterPro" id="IPR038220">
    <property type="entry name" value="PHOX_C_sf"/>
</dbReference>
<dbReference type="CDD" id="cd02979">
    <property type="entry name" value="PHOX_C"/>
    <property type="match status" value="1"/>
</dbReference>
<protein>
    <submittedName>
        <fullName evidence="9">Phenol 2-monooxygenase</fullName>
        <ecNumber evidence="9">1.14.13.7</ecNumber>
    </submittedName>
</protein>
<dbReference type="PRINTS" id="PR00420">
    <property type="entry name" value="RNGMNOXGNASE"/>
</dbReference>
<name>A0A3R8VYM3_9CORY</name>
<comment type="caution">
    <text evidence="9">The sequence shown here is derived from an EMBL/GenBank/DDBJ whole genome shotgun (WGS) entry which is preliminary data.</text>
</comment>
<sequence length="614" mass="68386">MKFHHHGYVSGDPRRSPDAQATEWPTEIPDEVDVLIVGAGPVGMIAAAQLSVIPGVTTRVIDRRPGRLEVGQADGIQARSVETFQAFGFADRISEEAFHITETAFWRPDPEDPERIVRAGRTVDDETGISEFPHLIVNQARILDNFAEFMANSPSRMRPDYGWEFTGLRREGDVVHVTIRDTDGRERTVRARYVVGADGAHSRVRAAIGRTMTGDAANHAWGVMDVVAATDFPDIRRKCAIQSSHGAILHIPREGGHLFRMYVDLGEVPVDDDHAVRRTPLDEVIRRANEILHPYTLDVRDVAWNSVYEVGHRLTDRFDDDADDPRVFILGDACHTHSAKAGQGMNVSMQDGFNLAWKLAYVLTGRSPEELLRTYSSERTEVAANLIAFDREWSSMMARPVDDPRDPAEIERFYIAGEEFSNGFLTEYPPSLATDGTEDQAVATGYPVGRRFHSVEVNRLCDAYPVHLGHEATADGRWRVYVFGDVAETPVGPRLQRWADWWQESPDSPRVRCTGEGDDDALFDARVVLPCDHRAVDTTDVPRGFRPEVGPFHLTDLGKAYCVLPGHDTWAERGISRDGAVVLVRPDQYVAGVYALDDTDALAAFLRPVLLTAS</sequence>
<dbReference type="InterPro" id="IPR012941">
    <property type="entry name" value="Phe_hydrox_C_dim_dom"/>
</dbReference>
<accession>A0A3R8VYM3</accession>
<dbReference type="NCBIfam" id="NF006144">
    <property type="entry name" value="PRK08294.1"/>
    <property type="match status" value="1"/>
</dbReference>
<dbReference type="InterPro" id="IPR002938">
    <property type="entry name" value="FAD-bd"/>
</dbReference>
<dbReference type="EC" id="1.14.13.7" evidence="9"/>
<dbReference type="Gene3D" id="3.30.9.10">
    <property type="entry name" value="D-Amino Acid Oxidase, subunit A, domain 2"/>
    <property type="match status" value="1"/>
</dbReference>
<evidence type="ECO:0000259" key="7">
    <source>
        <dbReference type="Pfam" id="PF01494"/>
    </source>
</evidence>
<feature type="domain" description="FAD-binding" evidence="7">
    <location>
        <begin position="31"/>
        <end position="389"/>
    </location>
</feature>
<dbReference type="SUPFAM" id="SSF51905">
    <property type="entry name" value="FAD/NAD(P)-binding domain"/>
    <property type="match status" value="1"/>
</dbReference>
<keyword evidence="3" id="KW-0285">Flavoprotein</keyword>
<comment type="cofactor">
    <cofactor evidence="1">
        <name>FAD</name>
        <dbReference type="ChEBI" id="CHEBI:57692"/>
    </cofactor>
</comment>
<evidence type="ECO:0000256" key="6">
    <source>
        <dbReference type="SAM" id="MobiDB-lite"/>
    </source>
</evidence>
<evidence type="ECO:0000256" key="1">
    <source>
        <dbReference type="ARBA" id="ARBA00001974"/>
    </source>
</evidence>
<evidence type="ECO:0000256" key="3">
    <source>
        <dbReference type="ARBA" id="ARBA00022630"/>
    </source>
</evidence>
<keyword evidence="5 9" id="KW-0560">Oxidoreductase</keyword>
<feature type="domain" description="Phenol hydroxylase-like C-terminal dimerisation" evidence="8">
    <location>
        <begin position="427"/>
        <end position="611"/>
    </location>
</feature>